<feature type="chain" id="PRO_5045219899" description="Tissue inhibitor of metalloproteinase" evidence="1">
    <location>
        <begin position="23"/>
        <end position="137"/>
    </location>
</feature>
<dbReference type="EMBL" id="JBHSBY010000003">
    <property type="protein sequence ID" value="MFC4195085.1"/>
    <property type="molecule type" value="Genomic_DNA"/>
</dbReference>
<evidence type="ECO:0000313" key="2">
    <source>
        <dbReference type="EMBL" id="MFC4195085.1"/>
    </source>
</evidence>
<sequence length="137" mass="15683">MKIISYTLLLAALLFSALNSFSQKSKLVSVKVESTDLATQTLVAVECSQFEKMFTTTTARHSITSSSDLALLEETTKHFILSNGEDKIDVRGTVTFRYRRVAIKYCFDRYGLFYGKGRYFKNQLLLNIILKKIDFEK</sequence>
<gene>
    <name evidence="2" type="ORF">ACFOUY_00050</name>
</gene>
<proteinExistence type="predicted"/>
<feature type="signal peptide" evidence="1">
    <location>
        <begin position="1"/>
        <end position="22"/>
    </location>
</feature>
<accession>A0ABV8NGZ6</accession>
<evidence type="ECO:0000313" key="3">
    <source>
        <dbReference type="Proteomes" id="UP001595792"/>
    </source>
</evidence>
<evidence type="ECO:0008006" key="4">
    <source>
        <dbReference type="Google" id="ProtNLM"/>
    </source>
</evidence>
<comment type="caution">
    <text evidence="2">The sequence shown here is derived from an EMBL/GenBank/DDBJ whole genome shotgun (WGS) entry which is preliminary data.</text>
</comment>
<organism evidence="2 3">
    <name type="scientific">Pedobacter jamesrossensis</name>
    <dbReference type="NCBI Taxonomy" id="1908238"/>
    <lineage>
        <taxon>Bacteria</taxon>
        <taxon>Pseudomonadati</taxon>
        <taxon>Bacteroidota</taxon>
        <taxon>Sphingobacteriia</taxon>
        <taxon>Sphingobacteriales</taxon>
        <taxon>Sphingobacteriaceae</taxon>
        <taxon>Pedobacter</taxon>
    </lineage>
</organism>
<evidence type="ECO:0000256" key="1">
    <source>
        <dbReference type="SAM" id="SignalP"/>
    </source>
</evidence>
<protein>
    <recommendedName>
        <fullName evidence="4">Tissue inhibitor of metalloproteinase</fullName>
    </recommendedName>
</protein>
<keyword evidence="3" id="KW-1185">Reference proteome</keyword>
<dbReference type="Proteomes" id="UP001595792">
    <property type="component" value="Unassembled WGS sequence"/>
</dbReference>
<reference evidence="3" key="1">
    <citation type="journal article" date="2019" name="Int. J. Syst. Evol. Microbiol.">
        <title>The Global Catalogue of Microorganisms (GCM) 10K type strain sequencing project: providing services to taxonomists for standard genome sequencing and annotation.</title>
        <authorList>
            <consortium name="The Broad Institute Genomics Platform"/>
            <consortium name="The Broad Institute Genome Sequencing Center for Infectious Disease"/>
            <person name="Wu L."/>
            <person name="Ma J."/>
        </authorList>
    </citation>
    <scope>NUCLEOTIDE SEQUENCE [LARGE SCALE GENOMIC DNA]</scope>
    <source>
        <strain evidence="3">CCM 8689</strain>
    </source>
</reference>
<keyword evidence="1" id="KW-0732">Signal</keyword>
<dbReference type="RefSeq" id="WP_378958398.1">
    <property type="nucleotide sequence ID" value="NZ_JBHRXC010000001.1"/>
</dbReference>
<name>A0ABV8NGZ6_9SPHI</name>